<evidence type="ECO:0000313" key="3">
    <source>
        <dbReference type="Proteomes" id="UP000694001"/>
    </source>
</evidence>
<proteinExistence type="predicted"/>
<protein>
    <submittedName>
        <fullName evidence="2">DUF983 domain-containing protein</fullName>
    </submittedName>
</protein>
<accession>A0A975U0G3</accession>
<dbReference type="EMBL" id="CP076448">
    <property type="protein sequence ID" value="QXM23955.1"/>
    <property type="molecule type" value="Genomic_DNA"/>
</dbReference>
<dbReference type="KEGG" id="elio:KO353_11750"/>
<dbReference type="Pfam" id="PF06170">
    <property type="entry name" value="DUF983"/>
    <property type="match status" value="1"/>
</dbReference>
<dbReference type="InterPro" id="IPR009325">
    <property type="entry name" value="DUF983"/>
</dbReference>
<reference evidence="2" key="1">
    <citation type="submission" date="2021-06" db="EMBL/GenBank/DDBJ databases">
        <title>Elioraea tepida, sp. nov., a moderately thermophilic aerobic anoxygenic phototrophic bacterium isolated from an alkaline siliceous hot spring mat community in Yellowstone National Park, WY, USA.</title>
        <authorList>
            <person name="Saini M.K."/>
            <person name="Yoshida S."/>
            <person name="Sebastian A."/>
            <person name="Hirose S."/>
            <person name="Hara E."/>
            <person name="Tamaki H."/>
            <person name="Soulier N.T."/>
            <person name="Albert I."/>
            <person name="Hanada S."/>
            <person name="Bryant D.A."/>
            <person name="Tank M."/>
        </authorList>
    </citation>
    <scope>NUCLEOTIDE SEQUENCE</scope>
    <source>
        <strain evidence="2">MS-P2</strain>
    </source>
</reference>
<keyword evidence="3" id="KW-1185">Reference proteome</keyword>
<evidence type="ECO:0000313" key="2">
    <source>
        <dbReference type="EMBL" id="QXM23955.1"/>
    </source>
</evidence>
<dbReference type="Proteomes" id="UP000694001">
    <property type="component" value="Chromosome"/>
</dbReference>
<feature type="transmembrane region" description="Helical" evidence="1">
    <location>
        <begin position="93"/>
        <end position="114"/>
    </location>
</feature>
<dbReference type="AlphaFoldDB" id="A0A975U0G3"/>
<feature type="transmembrane region" description="Helical" evidence="1">
    <location>
        <begin position="70"/>
        <end position="87"/>
    </location>
</feature>
<keyword evidence="1" id="KW-0472">Membrane</keyword>
<sequence>MTHRQPGMPEAPAALLPRPPLWTALARGALCRCPSCGAGPLFAGFLALRPRCAACGIPLGRIRADDAPPYFTIFLVGHIVVPLMLLVERASAPPLWLMAAIFLPLTLVLCLLCLRPVKGATVGVMLAFGMTGSEQGPDLPERPG</sequence>
<keyword evidence="1" id="KW-1133">Transmembrane helix</keyword>
<organism evidence="2 3">
    <name type="scientific">Elioraea tepida</name>
    <dbReference type="NCBI Taxonomy" id="2843330"/>
    <lineage>
        <taxon>Bacteria</taxon>
        <taxon>Pseudomonadati</taxon>
        <taxon>Pseudomonadota</taxon>
        <taxon>Alphaproteobacteria</taxon>
        <taxon>Acetobacterales</taxon>
        <taxon>Elioraeaceae</taxon>
        <taxon>Elioraea</taxon>
    </lineage>
</organism>
<evidence type="ECO:0000256" key="1">
    <source>
        <dbReference type="SAM" id="Phobius"/>
    </source>
</evidence>
<keyword evidence="1" id="KW-0812">Transmembrane</keyword>
<gene>
    <name evidence="2" type="ORF">KO353_11750</name>
</gene>
<name>A0A975U0G3_9PROT</name>